<dbReference type="Gene3D" id="1.10.287.630">
    <property type="entry name" value="Helix hairpin bin"/>
    <property type="match status" value="1"/>
</dbReference>
<dbReference type="EMBL" id="VVIM01000008">
    <property type="protein sequence ID" value="KAB0795056.1"/>
    <property type="molecule type" value="Genomic_DNA"/>
</dbReference>
<keyword evidence="1" id="KW-0812">Transmembrane</keyword>
<evidence type="ECO:0000256" key="1">
    <source>
        <dbReference type="SAM" id="Phobius"/>
    </source>
</evidence>
<evidence type="ECO:0000259" key="2">
    <source>
        <dbReference type="PROSITE" id="PS50042"/>
    </source>
</evidence>
<dbReference type="GO" id="GO:0003254">
    <property type="term" value="P:regulation of membrane depolarization"/>
    <property type="evidence" value="ECO:0007669"/>
    <property type="project" value="TreeGrafter"/>
</dbReference>
<feature type="transmembrane region" description="Helical" evidence="1">
    <location>
        <begin position="94"/>
        <end position="114"/>
    </location>
</feature>
<dbReference type="GO" id="GO:0005249">
    <property type="term" value="F:voltage-gated potassium channel activity"/>
    <property type="evidence" value="ECO:0007669"/>
    <property type="project" value="TreeGrafter"/>
</dbReference>
<feature type="transmembrane region" description="Helical" evidence="1">
    <location>
        <begin position="260"/>
        <end position="281"/>
    </location>
</feature>
<name>A0A5N4ACL2_PHOPY</name>
<evidence type="ECO:0000313" key="3">
    <source>
        <dbReference type="EMBL" id="KAB0795056.1"/>
    </source>
</evidence>
<dbReference type="Proteomes" id="UP000327044">
    <property type="component" value="Unassembled WGS sequence"/>
</dbReference>
<keyword evidence="1" id="KW-0472">Membrane</keyword>
<protein>
    <recommendedName>
        <fullName evidence="2">Cyclic nucleotide-binding domain-containing protein</fullName>
    </recommendedName>
</protein>
<dbReference type="InterPro" id="IPR018490">
    <property type="entry name" value="cNMP-bd_dom_sf"/>
</dbReference>
<dbReference type="AlphaFoldDB" id="A0A5N4ACL2"/>
<dbReference type="PANTHER" id="PTHR45689:SF14">
    <property type="entry name" value="CYCLIC NUCLEOTIDE-GATED CATION CHANNEL SUBUNIT A-LIKE PROTEIN"/>
    <property type="match status" value="1"/>
</dbReference>
<feature type="transmembrane region" description="Helical" evidence="1">
    <location>
        <begin position="227"/>
        <end position="248"/>
    </location>
</feature>
<dbReference type="SUPFAM" id="SSF51206">
    <property type="entry name" value="cAMP-binding domain-like"/>
    <property type="match status" value="1"/>
</dbReference>
<proteinExistence type="predicted"/>
<evidence type="ECO:0000313" key="4">
    <source>
        <dbReference type="Proteomes" id="UP000327044"/>
    </source>
</evidence>
<dbReference type="GO" id="GO:0098855">
    <property type="term" value="C:HCN channel complex"/>
    <property type="evidence" value="ECO:0007669"/>
    <property type="project" value="TreeGrafter"/>
</dbReference>
<dbReference type="PANTHER" id="PTHR45689">
    <property type="entry name" value="I[[H]] CHANNEL, ISOFORM E"/>
    <property type="match status" value="1"/>
</dbReference>
<comment type="caution">
    <text evidence="3">The sequence shown here is derived from an EMBL/GenBank/DDBJ whole genome shotgun (WGS) entry which is preliminary data.</text>
</comment>
<dbReference type="InterPro" id="IPR018488">
    <property type="entry name" value="cNMP-bd_CS"/>
</dbReference>
<dbReference type="Gene3D" id="1.10.287.70">
    <property type="match status" value="1"/>
</dbReference>
<feature type="transmembrane region" description="Helical" evidence="1">
    <location>
        <begin position="165"/>
        <end position="184"/>
    </location>
</feature>
<sequence>MKRNSETSDTENVPVHNKCTLPPPEDIVVKYIYNGCFVETRRIFRRFLTVSEDNAFCKTVLRSSAAIREERARHLQQNYYIVHPFSAARSAWEFYVIIMSFIMLTFTPFEMTIIPFDANWIAIRRLISGTMLLDFCLNFVCGYHDVKNNKIVLGWRKVVRHYLKTYFLVDILSSIPIIFIVYYIPMPTRVVVGRAMRCMKLLRLVTLLRYLSTYRHRKQYSINKFRLFKVSIVFLIVVLWATSFCYLYALSKSKDQFRGFLRSCFHALCNVFGVSYGYFTGNDELKTIYFVLCFLTFGVIFKMFIYAEILHMVNTNLSVNNKYEHFMNQLHEFIRYKQLPENMKQRILLFYKFKFENNYYKEDDILESLSENLQQDIILQNCQGFIEKVEYFRNLPTNLLLSLVKCMKSEIFISGDQIVKAGTPGNGMYFISSGTAAVFSPDDVEVCHLTDGSHFGEISLLIEEGKRVVTVVAIECCELYFLSRKDFQIAMAPYPELRMEMKAMAEKQILHSLFARRL</sequence>
<dbReference type="GO" id="GO:0035725">
    <property type="term" value="P:sodium ion transmembrane transport"/>
    <property type="evidence" value="ECO:0007669"/>
    <property type="project" value="TreeGrafter"/>
</dbReference>
<dbReference type="PROSITE" id="PS00888">
    <property type="entry name" value="CNMP_BINDING_1"/>
    <property type="match status" value="1"/>
</dbReference>
<dbReference type="OrthoDB" id="2021138at2759"/>
<keyword evidence="4" id="KW-1185">Reference proteome</keyword>
<keyword evidence="1" id="KW-1133">Transmembrane helix</keyword>
<dbReference type="InterPro" id="IPR000595">
    <property type="entry name" value="cNMP-bd_dom"/>
</dbReference>
<dbReference type="PROSITE" id="PS50042">
    <property type="entry name" value="CNMP_BINDING_3"/>
    <property type="match status" value="1"/>
</dbReference>
<dbReference type="InterPro" id="IPR014710">
    <property type="entry name" value="RmlC-like_jellyroll"/>
</dbReference>
<dbReference type="CDD" id="cd00038">
    <property type="entry name" value="CAP_ED"/>
    <property type="match status" value="1"/>
</dbReference>
<dbReference type="SMART" id="SM00100">
    <property type="entry name" value="cNMP"/>
    <property type="match status" value="1"/>
</dbReference>
<feature type="domain" description="Cyclic nucleotide-binding" evidence="2">
    <location>
        <begin position="391"/>
        <end position="508"/>
    </location>
</feature>
<organism evidence="3 4">
    <name type="scientific">Photinus pyralis</name>
    <name type="common">Common eastern firefly</name>
    <name type="synonym">Lampyris pyralis</name>
    <dbReference type="NCBI Taxonomy" id="7054"/>
    <lineage>
        <taxon>Eukaryota</taxon>
        <taxon>Metazoa</taxon>
        <taxon>Ecdysozoa</taxon>
        <taxon>Arthropoda</taxon>
        <taxon>Hexapoda</taxon>
        <taxon>Insecta</taxon>
        <taxon>Pterygota</taxon>
        <taxon>Neoptera</taxon>
        <taxon>Endopterygota</taxon>
        <taxon>Coleoptera</taxon>
        <taxon>Polyphaga</taxon>
        <taxon>Elateriformia</taxon>
        <taxon>Elateroidea</taxon>
        <taxon>Lampyridae</taxon>
        <taxon>Lampyrinae</taxon>
        <taxon>Photinus</taxon>
    </lineage>
</organism>
<dbReference type="InterPro" id="IPR051413">
    <property type="entry name" value="K/Na_HCN_channel"/>
</dbReference>
<reference evidence="3 4" key="1">
    <citation type="journal article" date="2018" name="Elife">
        <title>Firefly genomes illuminate parallel origins of bioluminescence in beetles.</title>
        <authorList>
            <person name="Fallon T.R."/>
            <person name="Lower S.E."/>
            <person name="Chang C.H."/>
            <person name="Bessho-Uehara M."/>
            <person name="Martin G.J."/>
            <person name="Bewick A.J."/>
            <person name="Behringer M."/>
            <person name="Debat H.J."/>
            <person name="Wong I."/>
            <person name="Day J.C."/>
            <person name="Suvorov A."/>
            <person name="Silva C.J."/>
            <person name="Stanger-Hall K.F."/>
            <person name="Hall D.W."/>
            <person name="Schmitz R.J."/>
            <person name="Nelson D.R."/>
            <person name="Lewis S.M."/>
            <person name="Shigenobu S."/>
            <person name="Bybee S.M."/>
            <person name="Larracuente A.M."/>
            <person name="Oba Y."/>
            <person name="Weng J.K."/>
        </authorList>
    </citation>
    <scope>NUCLEOTIDE SEQUENCE [LARGE SCALE GENOMIC DNA]</scope>
    <source>
        <strain evidence="3">1611_PpyrPB1</strain>
        <tissue evidence="3">Whole body</tissue>
    </source>
</reference>
<feature type="transmembrane region" description="Helical" evidence="1">
    <location>
        <begin position="287"/>
        <end position="307"/>
    </location>
</feature>
<dbReference type="Gene3D" id="2.60.120.10">
    <property type="entry name" value="Jelly Rolls"/>
    <property type="match status" value="1"/>
</dbReference>
<dbReference type="SUPFAM" id="SSF81324">
    <property type="entry name" value="Voltage-gated potassium channels"/>
    <property type="match status" value="1"/>
</dbReference>
<dbReference type="Pfam" id="PF00027">
    <property type="entry name" value="cNMP_binding"/>
    <property type="match status" value="1"/>
</dbReference>
<gene>
    <name evidence="3" type="ORF">PPYR_11895</name>
</gene>
<dbReference type="InParanoid" id="A0A5N4ACL2"/>
<accession>A0A5N4ACL2</accession>